<dbReference type="EMBL" id="CP012333">
    <property type="protein sequence ID" value="AKU97184.1"/>
    <property type="molecule type" value="Genomic_DNA"/>
</dbReference>
<evidence type="ECO:0000313" key="3">
    <source>
        <dbReference type="Proteomes" id="UP000064967"/>
    </source>
</evidence>
<sequence length="58" mass="5927">MQVLDVLAVLLVLGAAAAFTFGALALTRSNDVEALYFLVIGAVALRAGVQIVRPGASL</sequence>
<feature type="transmembrane region" description="Helical" evidence="1">
    <location>
        <begin position="35"/>
        <end position="52"/>
    </location>
</feature>
<accession>A0A0K1PVN4</accession>
<gene>
    <name evidence="2" type="ORF">AKJ09_03848</name>
</gene>
<keyword evidence="1" id="KW-0812">Transmembrane</keyword>
<dbReference type="KEGG" id="llu:AKJ09_03848"/>
<proteinExistence type="predicted"/>
<keyword evidence="1" id="KW-0472">Membrane</keyword>
<name>A0A0K1PVN4_9BACT</name>
<reference evidence="2 3" key="1">
    <citation type="submission" date="2015-08" db="EMBL/GenBank/DDBJ databases">
        <authorList>
            <person name="Babu N.S."/>
            <person name="Beckwith C.J."/>
            <person name="Beseler K.G."/>
            <person name="Brison A."/>
            <person name="Carone J.V."/>
            <person name="Caskin T.P."/>
            <person name="Diamond M."/>
            <person name="Durham M.E."/>
            <person name="Foxe J.M."/>
            <person name="Go M."/>
            <person name="Henderson B.A."/>
            <person name="Jones I.B."/>
            <person name="McGettigan J.A."/>
            <person name="Micheletti S.J."/>
            <person name="Nasrallah M.E."/>
            <person name="Ortiz D."/>
            <person name="Piller C.R."/>
            <person name="Privatt S.R."/>
            <person name="Schneider S.L."/>
            <person name="Sharp S."/>
            <person name="Smith T.C."/>
            <person name="Stanton J.D."/>
            <person name="Ullery H.E."/>
            <person name="Wilson R.J."/>
            <person name="Serrano M.G."/>
            <person name="Buck G."/>
            <person name="Lee V."/>
            <person name="Wang Y."/>
            <person name="Carvalho R."/>
            <person name="Voegtly L."/>
            <person name="Shi R."/>
            <person name="Duckworth R."/>
            <person name="Johnson A."/>
            <person name="Loviza R."/>
            <person name="Walstead R."/>
            <person name="Shah Z."/>
            <person name="Kiflezghi M."/>
            <person name="Wade K."/>
            <person name="Ball S.L."/>
            <person name="Bradley K.W."/>
            <person name="Asai D.J."/>
            <person name="Bowman C.A."/>
            <person name="Russell D.A."/>
            <person name="Pope W.H."/>
            <person name="Jacobs-Sera D."/>
            <person name="Hendrix R.W."/>
            <person name="Hatfull G.F."/>
        </authorList>
    </citation>
    <scope>NUCLEOTIDE SEQUENCE [LARGE SCALE GENOMIC DNA]</scope>
    <source>
        <strain evidence="2 3">DSM 27648</strain>
    </source>
</reference>
<keyword evidence="3" id="KW-1185">Reference proteome</keyword>
<dbReference type="RefSeq" id="WP_169927617.1">
    <property type="nucleotide sequence ID" value="NZ_CP012333.1"/>
</dbReference>
<evidence type="ECO:0000256" key="1">
    <source>
        <dbReference type="SAM" id="Phobius"/>
    </source>
</evidence>
<keyword evidence="1" id="KW-1133">Transmembrane helix</keyword>
<organism evidence="2 3">
    <name type="scientific">Labilithrix luteola</name>
    <dbReference type="NCBI Taxonomy" id="1391654"/>
    <lineage>
        <taxon>Bacteria</taxon>
        <taxon>Pseudomonadati</taxon>
        <taxon>Myxococcota</taxon>
        <taxon>Polyangia</taxon>
        <taxon>Polyangiales</taxon>
        <taxon>Labilitrichaceae</taxon>
        <taxon>Labilithrix</taxon>
    </lineage>
</organism>
<dbReference type="AlphaFoldDB" id="A0A0K1PVN4"/>
<evidence type="ECO:0000313" key="2">
    <source>
        <dbReference type="EMBL" id="AKU97184.1"/>
    </source>
</evidence>
<dbReference type="STRING" id="1391654.AKJ09_03848"/>
<protein>
    <submittedName>
        <fullName evidence="2">Uncharacterized protein</fullName>
    </submittedName>
</protein>
<dbReference type="Proteomes" id="UP000064967">
    <property type="component" value="Chromosome"/>
</dbReference>